<evidence type="ECO:0000256" key="1">
    <source>
        <dbReference type="SAM" id="Phobius"/>
    </source>
</evidence>
<dbReference type="Proteomes" id="UP000020529">
    <property type="component" value="Unassembled WGS sequence"/>
</dbReference>
<accession>A0A015SNA2</accession>
<evidence type="ECO:0000313" key="2">
    <source>
        <dbReference type="EMBL" id="EXY73679.1"/>
    </source>
</evidence>
<sequence>MELDDLKKSWNALDEHLKNKEFIEEKEIAQLLGRARNKMNSIDRFNRKLRFASIGILTLAVLFWICADTLTDLFYWIALSLCIPALCWDLYSAHYLSRTRIDEMPLVTVISRINRYHRWMVREWIIGILYLLAMATFFFFHRQVWQYGAAGIIVSLIVWAIGLGICLWVYRRNIRHIKEIKKNLNELKELNHTA</sequence>
<feature type="transmembrane region" description="Helical" evidence="1">
    <location>
        <begin position="124"/>
        <end position="141"/>
    </location>
</feature>
<protein>
    <recommendedName>
        <fullName evidence="4">Transmembrane protein</fullName>
    </recommendedName>
</protein>
<name>A0A015SNA2_BACFG</name>
<keyword evidence="1" id="KW-1133">Transmembrane helix</keyword>
<reference evidence="2 3" key="1">
    <citation type="submission" date="2014-02" db="EMBL/GenBank/DDBJ databases">
        <authorList>
            <person name="Sears C."/>
            <person name="Carroll K."/>
            <person name="Sack B.R."/>
            <person name="Qadri F."/>
            <person name="Myers L.L."/>
            <person name="Chung G.-T."/>
            <person name="Escheverria P."/>
            <person name="Fraser C.M."/>
            <person name="Sadzewicz L."/>
            <person name="Shefchek K.A."/>
            <person name="Tallon L."/>
            <person name="Das S.P."/>
            <person name="Daugherty S."/>
            <person name="Mongodin E.F."/>
        </authorList>
    </citation>
    <scope>NUCLEOTIDE SEQUENCE [LARGE SCALE GENOMIC DNA]</scope>
    <source>
        <strain evidence="3">3988T(B)14</strain>
    </source>
</reference>
<comment type="caution">
    <text evidence="2">The sequence shown here is derived from an EMBL/GenBank/DDBJ whole genome shotgun (WGS) entry which is preliminary data.</text>
</comment>
<keyword evidence="1" id="KW-0472">Membrane</keyword>
<evidence type="ECO:0000313" key="3">
    <source>
        <dbReference type="Proteomes" id="UP000020529"/>
    </source>
</evidence>
<gene>
    <name evidence="2" type="ORF">M124_2579</name>
</gene>
<evidence type="ECO:0008006" key="4">
    <source>
        <dbReference type="Google" id="ProtNLM"/>
    </source>
</evidence>
<feature type="transmembrane region" description="Helical" evidence="1">
    <location>
        <begin position="49"/>
        <end position="67"/>
    </location>
</feature>
<dbReference type="AlphaFoldDB" id="A0A015SNA2"/>
<proteinExistence type="predicted"/>
<keyword evidence="1" id="KW-0812">Transmembrane</keyword>
<dbReference type="RefSeq" id="WP_005788993.1">
    <property type="nucleotide sequence ID" value="NZ_JGCY01000350.1"/>
</dbReference>
<feature type="transmembrane region" description="Helical" evidence="1">
    <location>
        <begin position="73"/>
        <end position="91"/>
    </location>
</feature>
<dbReference type="PATRIC" id="fig|1339315.3.peg.3275"/>
<feature type="transmembrane region" description="Helical" evidence="1">
    <location>
        <begin position="147"/>
        <end position="170"/>
    </location>
</feature>
<organism evidence="2 3">
    <name type="scientific">Bacteroides fragilis str. 3988T(B)14</name>
    <dbReference type="NCBI Taxonomy" id="1339315"/>
    <lineage>
        <taxon>Bacteria</taxon>
        <taxon>Pseudomonadati</taxon>
        <taxon>Bacteroidota</taxon>
        <taxon>Bacteroidia</taxon>
        <taxon>Bacteroidales</taxon>
        <taxon>Bacteroidaceae</taxon>
        <taxon>Bacteroides</taxon>
    </lineage>
</organism>
<dbReference type="EMBL" id="JGCY01000350">
    <property type="protein sequence ID" value="EXY73679.1"/>
    <property type="molecule type" value="Genomic_DNA"/>
</dbReference>